<gene>
    <name evidence="2" type="ORF">F5890DRAFT_1481598</name>
</gene>
<feature type="compositionally biased region" description="Basic and acidic residues" evidence="1">
    <location>
        <begin position="218"/>
        <end position="228"/>
    </location>
</feature>
<proteinExistence type="predicted"/>
<comment type="caution">
    <text evidence="2">The sequence shown here is derived from an EMBL/GenBank/DDBJ whole genome shotgun (WGS) entry which is preliminary data.</text>
</comment>
<organism evidence="2 3">
    <name type="scientific">Lentinula detonsa</name>
    <dbReference type="NCBI Taxonomy" id="2804962"/>
    <lineage>
        <taxon>Eukaryota</taxon>
        <taxon>Fungi</taxon>
        <taxon>Dikarya</taxon>
        <taxon>Basidiomycota</taxon>
        <taxon>Agaricomycotina</taxon>
        <taxon>Agaricomycetes</taxon>
        <taxon>Agaricomycetidae</taxon>
        <taxon>Agaricales</taxon>
        <taxon>Marasmiineae</taxon>
        <taxon>Omphalotaceae</taxon>
        <taxon>Lentinula</taxon>
    </lineage>
</organism>
<dbReference type="Proteomes" id="UP001163850">
    <property type="component" value="Unassembled WGS sequence"/>
</dbReference>
<accession>A0AA38UYQ0</accession>
<dbReference type="PANTHER" id="PTHR34204">
    <property type="entry name" value="RNA-BINDING ASCH DOMAIN PROTEIN"/>
    <property type="match status" value="1"/>
</dbReference>
<dbReference type="AlphaFoldDB" id="A0AA38UYQ0"/>
<evidence type="ECO:0000256" key="1">
    <source>
        <dbReference type="SAM" id="MobiDB-lite"/>
    </source>
</evidence>
<evidence type="ECO:0000313" key="3">
    <source>
        <dbReference type="Proteomes" id="UP001163850"/>
    </source>
</evidence>
<dbReference type="PANTHER" id="PTHR34204:SF2">
    <property type="entry name" value="RNA-BINDING ASCH DOMAIN PROTEIN"/>
    <property type="match status" value="1"/>
</dbReference>
<feature type="region of interest" description="Disordered" evidence="1">
    <location>
        <begin position="115"/>
        <end position="164"/>
    </location>
</feature>
<protein>
    <submittedName>
        <fullName evidence="2">Uncharacterized protein</fullName>
    </submittedName>
</protein>
<dbReference type="EMBL" id="MU801892">
    <property type="protein sequence ID" value="KAJ3990117.1"/>
    <property type="molecule type" value="Genomic_DNA"/>
</dbReference>
<sequence>MLSRDILINLSTTPQCIGLEEQLSASDERQKLRTALLSLNSELENDDSAQISLILSTPLSIHLAHGLAYTVGSALGSTPPSVEECLAAFTTPNKVQLTAGARAWSKHAHRSLVDIEETSSGPSMSNPSPFESSEEPVQSSDAMKTRTKQKNHASTIPTGWWGTPSGPVSTINEKALILFWKIIATVTWRNLHWLPHSVLVYEIRVKDGYGMRWSQDQSSDRSKRRDSESSNDNNSSKEMVGEVKGTLSGNVEPPWVFRGFVEPMMKNGHERGWRHAP</sequence>
<reference evidence="2" key="1">
    <citation type="submission" date="2022-08" db="EMBL/GenBank/DDBJ databases">
        <authorList>
            <consortium name="DOE Joint Genome Institute"/>
            <person name="Min B."/>
            <person name="Riley R."/>
            <person name="Sierra-Patev S."/>
            <person name="Naranjo-Ortiz M."/>
            <person name="Looney B."/>
            <person name="Konkel Z."/>
            <person name="Slot J.C."/>
            <person name="Sakamoto Y."/>
            <person name="Steenwyk J.L."/>
            <person name="Rokas A."/>
            <person name="Carro J."/>
            <person name="Camarero S."/>
            <person name="Ferreira P."/>
            <person name="Molpeceres G."/>
            <person name="Ruiz-Duenas F.J."/>
            <person name="Serrano A."/>
            <person name="Henrissat B."/>
            <person name="Drula E."/>
            <person name="Hughes K.W."/>
            <person name="Mata J.L."/>
            <person name="Ishikawa N.K."/>
            <person name="Vargas-Isla R."/>
            <person name="Ushijima S."/>
            <person name="Smith C.A."/>
            <person name="Ahrendt S."/>
            <person name="Andreopoulos W."/>
            <person name="He G."/>
            <person name="Labutti K."/>
            <person name="Lipzen A."/>
            <person name="Ng V."/>
            <person name="Sandor L."/>
            <person name="Barry K."/>
            <person name="Martinez A.T."/>
            <person name="Xiao Y."/>
            <person name="Gibbons J.G."/>
            <person name="Terashima K."/>
            <person name="Hibbett D.S."/>
            <person name="Grigoriev I.V."/>
        </authorList>
    </citation>
    <scope>NUCLEOTIDE SEQUENCE</scope>
    <source>
        <strain evidence="2">TFB7829</strain>
    </source>
</reference>
<name>A0AA38UYQ0_9AGAR</name>
<feature type="compositionally biased region" description="Low complexity" evidence="1">
    <location>
        <begin position="122"/>
        <end position="140"/>
    </location>
</feature>
<evidence type="ECO:0000313" key="2">
    <source>
        <dbReference type="EMBL" id="KAJ3990117.1"/>
    </source>
</evidence>
<feature type="region of interest" description="Disordered" evidence="1">
    <location>
        <begin position="212"/>
        <end position="247"/>
    </location>
</feature>